<evidence type="ECO:0000256" key="6">
    <source>
        <dbReference type="ARBA" id="ARBA00023136"/>
    </source>
</evidence>
<evidence type="ECO:0000256" key="1">
    <source>
        <dbReference type="ARBA" id="ARBA00004651"/>
    </source>
</evidence>
<gene>
    <name evidence="9" type="ORF">JG30_11880</name>
</gene>
<keyword evidence="6 7" id="KW-0472">Membrane</keyword>
<dbReference type="CDD" id="cd17321">
    <property type="entry name" value="MFS_MMR_MDR_like"/>
    <property type="match status" value="1"/>
</dbReference>
<dbReference type="InterPro" id="IPR036259">
    <property type="entry name" value="MFS_trans_sf"/>
</dbReference>
<feature type="transmembrane region" description="Helical" evidence="7">
    <location>
        <begin position="298"/>
        <end position="319"/>
    </location>
</feature>
<keyword evidence="10" id="KW-1185">Reference proteome</keyword>
<protein>
    <submittedName>
        <fullName evidence="9">Major facilitator superfamily MFS_1 (Precursor)</fullName>
    </submittedName>
</protein>
<dbReference type="GO" id="GO:0022857">
    <property type="term" value="F:transmembrane transporter activity"/>
    <property type="evidence" value="ECO:0007669"/>
    <property type="project" value="InterPro"/>
</dbReference>
<comment type="caution">
    <text evidence="9">The sequence shown here is derived from an EMBL/GenBank/DDBJ whole genome shotgun (WGS) entry which is preliminary data.</text>
</comment>
<evidence type="ECO:0000256" key="5">
    <source>
        <dbReference type="ARBA" id="ARBA00022989"/>
    </source>
</evidence>
<evidence type="ECO:0000256" key="7">
    <source>
        <dbReference type="SAM" id="Phobius"/>
    </source>
</evidence>
<dbReference type="PROSITE" id="PS50850">
    <property type="entry name" value="MFS"/>
    <property type="match status" value="1"/>
</dbReference>
<evidence type="ECO:0000256" key="3">
    <source>
        <dbReference type="ARBA" id="ARBA00022475"/>
    </source>
</evidence>
<proteinExistence type="predicted"/>
<dbReference type="OrthoDB" id="2321349at2"/>
<feature type="transmembrane region" description="Helical" evidence="7">
    <location>
        <begin position="75"/>
        <end position="100"/>
    </location>
</feature>
<dbReference type="PANTHER" id="PTHR42718:SF46">
    <property type="entry name" value="BLR6921 PROTEIN"/>
    <property type="match status" value="1"/>
</dbReference>
<feature type="transmembrane region" description="Helical" evidence="7">
    <location>
        <begin position="225"/>
        <end position="241"/>
    </location>
</feature>
<dbReference type="EMBL" id="JXJQ01000009">
    <property type="protein sequence ID" value="KJY60997.1"/>
    <property type="molecule type" value="Genomic_DNA"/>
</dbReference>
<keyword evidence="3" id="KW-1003">Cell membrane</keyword>
<dbReference type="AlphaFoldDB" id="A0A0F4LQD4"/>
<dbReference type="HOGENOM" id="CLU_000960_28_3_9"/>
<dbReference type="InterPro" id="IPR004638">
    <property type="entry name" value="EmrB-like"/>
</dbReference>
<feature type="transmembrane region" description="Helical" evidence="7">
    <location>
        <begin position="7"/>
        <end position="32"/>
    </location>
</feature>
<dbReference type="InterPro" id="IPR011701">
    <property type="entry name" value="MFS"/>
</dbReference>
<feature type="transmembrane region" description="Helical" evidence="7">
    <location>
        <begin position="350"/>
        <end position="373"/>
    </location>
</feature>
<keyword evidence="5 7" id="KW-1133">Transmembrane helix</keyword>
<feature type="transmembrane region" description="Helical" evidence="7">
    <location>
        <begin position="162"/>
        <end position="183"/>
    </location>
</feature>
<evidence type="ECO:0000313" key="10">
    <source>
        <dbReference type="Proteomes" id="UP000033558"/>
    </source>
</evidence>
<evidence type="ECO:0000313" key="9">
    <source>
        <dbReference type="EMBL" id="KJY60997.1"/>
    </source>
</evidence>
<feature type="transmembrane region" description="Helical" evidence="7">
    <location>
        <begin position="393"/>
        <end position="414"/>
    </location>
</feature>
<dbReference type="PATRIC" id="fig|1218492.5.peg.1331"/>
<feature type="transmembrane region" description="Helical" evidence="7">
    <location>
        <begin position="261"/>
        <end position="286"/>
    </location>
</feature>
<evidence type="ECO:0000256" key="4">
    <source>
        <dbReference type="ARBA" id="ARBA00022692"/>
    </source>
</evidence>
<dbReference type="Proteomes" id="UP000033558">
    <property type="component" value="Unassembled WGS sequence"/>
</dbReference>
<sequence length="566" mass="62211">MRIRNRLIILAMSIGIFLCMLDTTVMNVALPAIQSSLAVHLDKLSWALNIYTILFATLTIPLSKLAERWGINKTYIVGLLIFISGSMISAVAQNLLSLIIGRAGQSIGAAIVFPLSLTIGISSVDLAARKGVIAVLGITQGLASALGPTIGGCVTQFWSWRWIFIINIPLSLFSLLICFLGLTLNETKQKEPLDLWGSLFSMITLFAFTLGLVQGRAWCWHSETIIGLFITALVALILFIICESQSQHPMVPLALFGNQEFTGAAITIVCSNLFLVAVTVILPTYFTKIQNKTELTAAFLITPITGMIFIFSPLAAVFIDQLGARRVLAIGFLLMTGSFWLFSTINMKNLTLVIISCLILGMGYGIITGPITVLAASDFQGTLLNASQSVAGVLRQIGISLAIAIYVSGLYGNLVTARTQATQYIQAEVATLKIPMAKKQLLTHQALQALSHHSSKTTTNYFTVQDKQQIVQAQYIKSLQQQPQDLSPDRQQQLHQHIQIQVEHKLTKINRQINTVIHKIHRFATRQYDQAFAKLYRASVIFVFLSTLSCLLFPAKKVTPEPSRSK</sequence>
<dbReference type="Gene3D" id="1.20.1720.10">
    <property type="entry name" value="Multidrug resistance protein D"/>
    <property type="match status" value="1"/>
</dbReference>
<evidence type="ECO:0000256" key="2">
    <source>
        <dbReference type="ARBA" id="ARBA00022448"/>
    </source>
</evidence>
<organism evidence="9 10">
    <name type="scientific">Bombilactobacillus mellifer</name>
    <dbReference type="NCBI Taxonomy" id="1218492"/>
    <lineage>
        <taxon>Bacteria</taxon>
        <taxon>Bacillati</taxon>
        <taxon>Bacillota</taxon>
        <taxon>Bacilli</taxon>
        <taxon>Lactobacillales</taxon>
        <taxon>Lactobacillaceae</taxon>
        <taxon>Bombilactobacillus</taxon>
    </lineage>
</organism>
<reference evidence="9 10" key="1">
    <citation type="submission" date="2015-01" db="EMBL/GenBank/DDBJ databases">
        <title>Comparative genomics of the lactic acid bacteria isolated from the honey bee gut.</title>
        <authorList>
            <person name="Ellegaard K.M."/>
            <person name="Tamarit D."/>
            <person name="Javelind E."/>
            <person name="Olofsson T."/>
            <person name="Andersson S.G."/>
            <person name="Vasquez A."/>
        </authorList>
    </citation>
    <scope>NUCLEOTIDE SEQUENCE [LARGE SCALE GENOMIC DNA]</scope>
    <source>
        <strain evidence="9 10">Bin4</strain>
    </source>
</reference>
<keyword evidence="2" id="KW-0813">Transport</keyword>
<dbReference type="PANTHER" id="PTHR42718">
    <property type="entry name" value="MAJOR FACILITATOR SUPERFAMILY MULTIDRUG TRANSPORTER MFSC"/>
    <property type="match status" value="1"/>
</dbReference>
<dbReference type="STRING" id="1218492.JG30_11880"/>
<feature type="transmembrane region" description="Helical" evidence="7">
    <location>
        <begin position="325"/>
        <end position="343"/>
    </location>
</feature>
<evidence type="ECO:0000259" key="8">
    <source>
        <dbReference type="PROSITE" id="PS50850"/>
    </source>
</evidence>
<feature type="transmembrane region" description="Helical" evidence="7">
    <location>
        <begin position="44"/>
        <end position="63"/>
    </location>
</feature>
<dbReference type="GO" id="GO:0005886">
    <property type="term" value="C:plasma membrane"/>
    <property type="evidence" value="ECO:0007669"/>
    <property type="project" value="UniProtKB-SubCell"/>
</dbReference>
<dbReference type="NCBIfam" id="TIGR00711">
    <property type="entry name" value="efflux_EmrB"/>
    <property type="match status" value="1"/>
</dbReference>
<dbReference type="SUPFAM" id="SSF103473">
    <property type="entry name" value="MFS general substrate transporter"/>
    <property type="match status" value="1"/>
</dbReference>
<dbReference type="Pfam" id="PF07690">
    <property type="entry name" value="MFS_1"/>
    <property type="match status" value="1"/>
</dbReference>
<comment type="subcellular location">
    <subcellularLocation>
        <location evidence="1">Cell membrane</location>
        <topology evidence="1">Multi-pass membrane protein</topology>
    </subcellularLocation>
</comment>
<accession>A0A0F4LQD4</accession>
<keyword evidence="4 7" id="KW-0812">Transmembrane</keyword>
<feature type="domain" description="Major facilitator superfamily (MFS) profile" evidence="8">
    <location>
        <begin position="8"/>
        <end position="438"/>
    </location>
</feature>
<dbReference type="PRINTS" id="PR01036">
    <property type="entry name" value="TCRTETB"/>
</dbReference>
<feature type="transmembrane region" description="Helical" evidence="7">
    <location>
        <begin position="106"/>
        <end position="128"/>
    </location>
</feature>
<feature type="transmembrane region" description="Helical" evidence="7">
    <location>
        <begin position="195"/>
        <end position="213"/>
    </location>
</feature>
<dbReference type="Gene3D" id="1.20.1250.20">
    <property type="entry name" value="MFS general substrate transporter like domains"/>
    <property type="match status" value="1"/>
</dbReference>
<name>A0A0F4LQD4_9LACO</name>
<feature type="transmembrane region" description="Helical" evidence="7">
    <location>
        <begin position="535"/>
        <end position="555"/>
    </location>
</feature>
<dbReference type="InterPro" id="IPR020846">
    <property type="entry name" value="MFS_dom"/>
</dbReference>